<keyword evidence="3" id="KW-0238">DNA-binding</keyword>
<dbReference type="PROSITE" id="PS50531">
    <property type="entry name" value="HTH_IS21"/>
    <property type="match status" value="1"/>
</dbReference>
<evidence type="ECO:0000313" key="7">
    <source>
        <dbReference type="EMBL" id="SDQ14351.1"/>
    </source>
</evidence>
<dbReference type="GO" id="GO:0032196">
    <property type="term" value="P:transposition"/>
    <property type="evidence" value="ECO:0007669"/>
    <property type="project" value="UniProtKB-KW"/>
</dbReference>
<dbReference type="Gene3D" id="3.30.420.10">
    <property type="entry name" value="Ribonuclease H-like superfamily/Ribonuclease H"/>
    <property type="match status" value="1"/>
</dbReference>
<keyword evidence="8" id="KW-1185">Reference proteome</keyword>
<organism evidence="7 8">
    <name type="scientific">Carnobacterium viridans</name>
    <dbReference type="NCBI Taxonomy" id="174587"/>
    <lineage>
        <taxon>Bacteria</taxon>
        <taxon>Bacillati</taxon>
        <taxon>Bacillota</taxon>
        <taxon>Bacilli</taxon>
        <taxon>Lactobacillales</taxon>
        <taxon>Carnobacteriaceae</taxon>
        <taxon>Carnobacterium</taxon>
    </lineage>
</organism>
<evidence type="ECO:0000259" key="5">
    <source>
        <dbReference type="PROSITE" id="PS50531"/>
    </source>
</evidence>
<dbReference type="InterPro" id="IPR012337">
    <property type="entry name" value="RNaseH-like_sf"/>
</dbReference>
<dbReference type="InterPro" id="IPR054353">
    <property type="entry name" value="IstA-like_C"/>
</dbReference>
<keyword evidence="4" id="KW-0233">DNA recombination</keyword>
<evidence type="ECO:0000256" key="2">
    <source>
        <dbReference type="ARBA" id="ARBA00022578"/>
    </source>
</evidence>
<dbReference type="OrthoDB" id="92877at2"/>
<dbReference type="InterPro" id="IPR036397">
    <property type="entry name" value="RNaseH_sf"/>
</dbReference>
<dbReference type="InterPro" id="IPR017894">
    <property type="entry name" value="HTH_IS21_transposase_type"/>
</dbReference>
<dbReference type="PANTHER" id="PTHR35004:SF6">
    <property type="entry name" value="TRANSPOSASE"/>
    <property type="match status" value="1"/>
</dbReference>
<reference evidence="8" key="1">
    <citation type="submission" date="2016-10" db="EMBL/GenBank/DDBJ databases">
        <authorList>
            <person name="Varghese N."/>
            <person name="Submissions S."/>
        </authorList>
    </citation>
    <scope>NUCLEOTIDE SEQUENCE [LARGE SCALE GENOMIC DNA]</scope>
    <source>
        <strain evidence="8">MPL-11</strain>
    </source>
</reference>
<evidence type="ECO:0000259" key="6">
    <source>
        <dbReference type="PROSITE" id="PS50994"/>
    </source>
</evidence>
<dbReference type="Proteomes" id="UP000199481">
    <property type="component" value="Unassembled WGS sequence"/>
</dbReference>
<protein>
    <submittedName>
        <fullName evidence="7">Transposase</fullName>
    </submittedName>
</protein>
<dbReference type="GO" id="GO:0003677">
    <property type="term" value="F:DNA binding"/>
    <property type="evidence" value="ECO:0007669"/>
    <property type="project" value="UniProtKB-KW"/>
</dbReference>
<proteinExistence type="inferred from homology"/>
<evidence type="ECO:0000256" key="3">
    <source>
        <dbReference type="ARBA" id="ARBA00023125"/>
    </source>
</evidence>
<dbReference type="InterPro" id="IPR001584">
    <property type="entry name" value="Integrase_cat-core"/>
</dbReference>
<name>A0A1H0YHC5_9LACT</name>
<dbReference type="SUPFAM" id="SSF53098">
    <property type="entry name" value="Ribonuclease H-like"/>
    <property type="match status" value="1"/>
</dbReference>
<feature type="domain" description="HTH IS21-type" evidence="5">
    <location>
        <begin position="7"/>
        <end position="72"/>
    </location>
</feature>
<evidence type="ECO:0000256" key="1">
    <source>
        <dbReference type="ARBA" id="ARBA00009277"/>
    </source>
</evidence>
<dbReference type="Gene3D" id="1.10.10.60">
    <property type="entry name" value="Homeodomain-like"/>
    <property type="match status" value="1"/>
</dbReference>
<dbReference type="GO" id="GO:0006310">
    <property type="term" value="P:DNA recombination"/>
    <property type="evidence" value="ECO:0007669"/>
    <property type="project" value="UniProtKB-KW"/>
</dbReference>
<dbReference type="PROSITE" id="PS50994">
    <property type="entry name" value="INTEGRASE"/>
    <property type="match status" value="1"/>
</dbReference>
<dbReference type="AlphaFoldDB" id="A0A1H0YHC5"/>
<dbReference type="Pfam" id="PF22483">
    <property type="entry name" value="Mu-transpos_C_2"/>
    <property type="match status" value="1"/>
</dbReference>
<keyword evidence="2" id="KW-0815">Transposition</keyword>
<dbReference type="EMBL" id="FNJW01000008">
    <property type="protein sequence ID" value="SDQ14351.1"/>
    <property type="molecule type" value="Genomic_DNA"/>
</dbReference>
<dbReference type="NCBIfam" id="NF033546">
    <property type="entry name" value="transpos_IS21"/>
    <property type="match status" value="1"/>
</dbReference>
<feature type="domain" description="Integrase catalytic" evidence="6">
    <location>
        <begin position="131"/>
        <end position="302"/>
    </location>
</feature>
<dbReference type="RefSeq" id="WP_089975628.1">
    <property type="nucleotide sequence ID" value="NZ_CP084916.1"/>
</dbReference>
<accession>A0A1H0YHC5</accession>
<dbReference type="PANTHER" id="PTHR35004">
    <property type="entry name" value="TRANSPOSASE RV3428C-RELATED"/>
    <property type="match status" value="1"/>
</dbReference>
<sequence length="521" mass="60623">MKESKMTLYHEIHKLNRLGFNVSQIKRKAGVDRDTVRKYLRMDFEEMSEWTSALQNRTKKLNSHEEVIVDWLKEHPDLSSAQIEDWLLEEYPELKVGSSTIRLFVKELRDRYAIPKVKQSRHYEAISEVDMGEQIQVDWGQCWQMTVNKEKIKLYFICFVLGHSRYKYVEWLNRPFTTQDTTRCHEQAFRYFGGMTKEVMYDQDNLIAVSENAGDLILTSKFEAYQQARGFQVYLCRAADPETKGKIERVVGYVKGNFAKNRIYSDLDDWNQKCRNWLERTGNHKVHGTTKKRPDSVFLQEKAHLKPVSPFKTMDDPFDASIAIKIGKDNTIRYKGNRYSVPVGTYRSAGTNEVLLRVNHNELIVLNELNGEEITRHPLSSEKGKLIKKTNHGRDRSKTIQKYKEAMIALFEDQASASLYIEKVVEGHKRYARDQFIVLERAVQSFPEEREAALQKCIDEQLWSANDFRDVSQFLAKESIPISSDHLLKTTTDSAKLSASSITVSTRSLSEYTKLMRGEHQ</sequence>
<gene>
    <name evidence="7" type="ORF">SAMN04487752_0940</name>
</gene>
<dbReference type="GO" id="GO:0015074">
    <property type="term" value="P:DNA integration"/>
    <property type="evidence" value="ECO:0007669"/>
    <property type="project" value="InterPro"/>
</dbReference>
<comment type="similarity">
    <text evidence="1">Belongs to the transposase IS21/IS408/IS1162 family.</text>
</comment>
<evidence type="ECO:0000256" key="4">
    <source>
        <dbReference type="ARBA" id="ARBA00023172"/>
    </source>
</evidence>
<evidence type="ECO:0000313" key="8">
    <source>
        <dbReference type="Proteomes" id="UP000199481"/>
    </source>
</evidence>